<accession>A0AAV7MMQ7</accession>
<protein>
    <submittedName>
        <fullName evidence="1">Uncharacterized protein</fullName>
    </submittedName>
</protein>
<evidence type="ECO:0000313" key="1">
    <source>
        <dbReference type="EMBL" id="KAJ1101510.1"/>
    </source>
</evidence>
<sequence length="137" mass="14967">MLLQRPIDTAVVVDTAAYLQATTAQQQPLNRGARAVALSPASAPLSFKSPLTRSDHPQRYKLCSRGEIPHAARSRAVIDRYCPARDSADTYQIERGLQQEHGIPVHSLHPPGSKFLRCACALPLVSTAHRSSRAHPL</sequence>
<dbReference type="Proteomes" id="UP001066276">
    <property type="component" value="Chromosome 10"/>
</dbReference>
<comment type="caution">
    <text evidence="1">The sequence shown here is derived from an EMBL/GenBank/DDBJ whole genome shotgun (WGS) entry which is preliminary data.</text>
</comment>
<keyword evidence="2" id="KW-1185">Reference proteome</keyword>
<dbReference type="AlphaFoldDB" id="A0AAV7MMQ7"/>
<reference evidence="1" key="1">
    <citation type="journal article" date="2022" name="bioRxiv">
        <title>Sequencing and chromosome-scale assembly of the giantPleurodeles waltlgenome.</title>
        <authorList>
            <person name="Brown T."/>
            <person name="Elewa A."/>
            <person name="Iarovenko S."/>
            <person name="Subramanian E."/>
            <person name="Araus A.J."/>
            <person name="Petzold A."/>
            <person name="Susuki M."/>
            <person name="Suzuki K.-i.T."/>
            <person name="Hayashi T."/>
            <person name="Toyoda A."/>
            <person name="Oliveira C."/>
            <person name="Osipova E."/>
            <person name="Leigh N.D."/>
            <person name="Simon A."/>
            <person name="Yun M.H."/>
        </authorList>
    </citation>
    <scope>NUCLEOTIDE SEQUENCE</scope>
    <source>
        <strain evidence="1">20211129_DDA</strain>
        <tissue evidence="1">Liver</tissue>
    </source>
</reference>
<name>A0AAV7MMQ7_PLEWA</name>
<dbReference type="EMBL" id="JANPWB010000014">
    <property type="protein sequence ID" value="KAJ1101510.1"/>
    <property type="molecule type" value="Genomic_DNA"/>
</dbReference>
<organism evidence="1 2">
    <name type="scientific">Pleurodeles waltl</name>
    <name type="common">Iberian ribbed newt</name>
    <dbReference type="NCBI Taxonomy" id="8319"/>
    <lineage>
        <taxon>Eukaryota</taxon>
        <taxon>Metazoa</taxon>
        <taxon>Chordata</taxon>
        <taxon>Craniata</taxon>
        <taxon>Vertebrata</taxon>
        <taxon>Euteleostomi</taxon>
        <taxon>Amphibia</taxon>
        <taxon>Batrachia</taxon>
        <taxon>Caudata</taxon>
        <taxon>Salamandroidea</taxon>
        <taxon>Salamandridae</taxon>
        <taxon>Pleurodelinae</taxon>
        <taxon>Pleurodeles</taxon>
    </lineage>
</organism>
<evidence type="ECO:0000313" key="2">
    <source>
        <dbReference type="Proteomes" id="UP001066276"/>
    </source>
</evidence>
<proteinExistence type="predicted"/>
<gene>
    <name evidence="1" type="ORF">NDU88_006577</name>
</gene>